<protein>
    <recommendedName>
        <fullName evidence="2">Methyltransferase domain-containing protein</fullName>
    </recommendedName>
</protein>
<feature type="domain" description="Methyltransferase" evidence="2">
    <location>
        <begin position="3"/>
        <end position="78"/>
    </location>
</feature>
<dbReference type="InterPro" id="IPR029063">
    <property type="entry name" value="SAM-dependent_MTases_sf"/>
</dbReference>
<dbReference type="GO" id="GO:0016740">
    <property type="term" value="F:transferase activity"/>
    <property type="evidence" value="ECO:0007669"/>
    <property type="project" value="UniProtKB-KW"/>
</dbReference>
<dbReference type="PANTHER" id="PTHR43861">
    <property type="entry name" value="TRANS-ACONITATE 2-METHYLTRANSFERASE-RELATED"/>
    <property type="match status" value="1"/>
</dbReference>
<sequence length="224" mass="24811">MRLLAKEGVQCDALLVDANPTFVARAHARGIAAVVSDISSYVGQPADIILMRLVLHYNSEAAQQAMIANVRRHLRPDGLFILQYETSPALGCELRNRVATFCAEATGMRARYWASAEVLKRWLHDAGFAQVVDVAQHHYESDVIALLRNAWQRQAPVLVSHGLREEAFHRACADIVFEYYPLAGENVLYRKEGRLILSTSYPIVCARQATSTVAQTSGGSSDEQ</sequence>
<name>A0A0N0VJT9_9PSED</name>
<evidence type="ECO:0000256" key="1">
    <source>
        <dbReference type="ARBA" id="ARBA00022679"/>
    </source>
</evidence>
<comment type="caution">
    <text evidence="3">The sequence shown here is derived from an EMBL/GenBank/DDBJ whole genome shotgun (WGS) entry which is preliminary data.</text>
</comment>
<organism evidence="3 4">
    <name type="scientific">Pseudomonas asplenii</name>
    <dbReference type="NCBI Taxonomy" id="53407"/>
    <lineage>
        <taxon>Bacteria</taxon>
        <taxon>Pseudomonadati</taxon>
        <taxon>Pseudomonadota</taxon>
        <taxon>Gammaproteobacteria</taxon>
        <taxon>Pseudomonadales</taxon>
        <taxon>Pseudomonadaceae</taxon>
        <taxon>Pseudomonas</taxon>
    </lineage>
</organism>
<dbReference type="AlphaFoldDB" id="A0A0N0VJT9"/>
<dbReference type="STRING" id="50340.PF66_03137"/>
<dbReference type="InterPro" id="IPR041698">
    <property type="entry name" value="Methyltransf_25"/>
</dbReference>
<evidence type="ECO:0000313" key="3">
    <source>
        <dbReference type="EMBL" id="KPA90331.1"/>
    </source>
</evidence>
<accession>A0A0N0VJT9</accession>
<dbReference type="Pfam" id="PF13649">
    <property type="entry name" value="Methyltransf_25"/>
    <property type="match status" value="1"/>
</dbReference>
<keyword evidence="4" id="KW-1185">Reference proteome</keyword>
<keyword evidence="1" id="KW-0808">Transferase</keyword>
<reference evidence="3 4" key="1">
    <citation type="journal article" date="2015" name="PLoS ONE">
        <title>Rice-Infecting Pseudomonas Genomes Are Highly Accessorized and Harbor Multiple Putative Virulence Mechanisms to Cause Sheath Brown Rot.</title>
        <authorList>
            <person name="Quibod I.L."/>
            <person name="Grande G."/>
            <person name="Oreiro E.G."/>
            <person name="Borja F.N."/>
            <person name="Dossa G.S."/>
            <person name="Mauleon R."/>
            <person name="Cruz C.V."/>
            <person name="Oliva R."/>
        </authorList>
    </citation>
    <scope>NUCLEOTIDE SEQUENCE [LARGE SCALE GENOMIC DNA]</scope>
    <source>
        <strain evidence="3 4">IRRI 6609</strain>
    </source>
</reference>
<dbReference type="CDD" id="cd02440">
    <property type="entry name" value="AdoMet_MTases"/>
    <property type="match status" value="1"/>
</dbReference>
<dbReference type="Gene3D" id="3.40.50.150">
    <property type="entry name" value="Vaccinia Virus protein VP39"/>
    <property type="match status" value="1"/>
</dbReference>
<proteinExistence type="predicted"/>
<dbReference type="SUPFAM" id="SSF53335">
    <property type="entry name" value="S-adenosyl-L-methionine-dependent methyltransferases"/>
    <property type="match status" value="1"/>
</dbReference>
<evidence type="ECO:0000259" key="2">
    <source>
        <dbReference type="Pfam" id="PF13649"/>
    </source>
</evidence>
<dbReference type="EMBL" id="JSYZ01000010">
    <property type="protein sequence ID" value="KPA90331.1"/>
    <property type="molecule type" value="Genomic_DNA"/>
</dbReference>
<gene>
    <name evidence="3" type="ORF">PF66_03137</name>
</gene>
<dbReference type="Proteomes" id="UP000037931">
    <property type="component" value="Unassembled WGS sequence"/>
</dbReference>
<dbReference type="PATRIC" id="fig|50340.43.peg.431"/>
<evidence type="ECO:0000313" key="4">
    <source>
        <dbReference type="Proteomes" id="UP000037931"/>
    </source>
</evidence>